<name>A0A1R3RAR2_ASPC5</name>
<dbReference type="Proteomes" id="UP000188318">
    <property type="component" value="Unassembled WGS sequence"/>
</dbReference>
<proteinExistence type="predicted"/>
<dbReference type="EMBL" id="KV907510">
    <property type="protein sequence ID" value="OOF91574.1"/>
    <property type="molecule type" value="Genomic_DNA"/>
</dbReference>
<dbReference type="AlphaFoldDB" id="A0A1R3RAR2"/>
<keyword evidence="2" id="KW-1185">Reference proteome</keyword>
<dbReference type="VEuPathDB" id="FungiDB:ASPCADRAFT_210938"/>
<accession>A0A1R3RAR2</accession>
<evidence type="ECO:0000313" key="2">
    <source>
        <dbReference type="Proteomes" id="UP000188318"/>
    </source>
</evidence>
<protein>
    <submittedName>
        <fullName evidence="1">Uncharacterized protein</fullName>
    </submittedName>
</protein>
<sequence>MQSDTLQLLIPEKEVSAEVSVGYLVLETESVLCHYGRLSINHSGMVAASRWFGSSSGVLQTLRGSCSKATEEAQDAGLQFIY</sequence>
<reference evidence="2" key="1">
    <citation type="journal article" date="2017" name="Genome Biol.">
        <title>Comparative genomics reveals high biological diversity and specific adaptations in the industrially and medically important fungal genus Aspergillus.</title>
        <authorList>
            <person name="de Vries R.P."/>
            <person name="Riley R."/>
            <person name="Wiebenga A."/>
            <person name="Aguilar-Osorio G."/>
            <person name="Amillis S."/>
            <person name="Uchima C.A."/>
            <person name="Anderluh G."/>
            <person name="Asadollahi M."/>
            <person name="Askin M."/>
            <person name="Barry K."/>
            <person name="Battaglia E."/>
            <person name="Bayram O."/>
            <person name="Benocci T."/>
            <person name="Braus-Stromeyer S.A."/>
            <person name="Caldana C."/>
            <person name="Canovas D."/>
            <person name="Cerqueira G.C."/>
            <person name="Chen F."/>
            <person name="Chen W."/>
            <person name="Choi C."/>
            <person name="Clum A."/>
            <person name="Dos Santos R.A."/>
            <person name="Damasio A.R."/>
            <person name="Diallinas G."/>
            <person name="Emri T."/>
            <person name="Fekete E."/>
            <person name="Flipphi M."/>
            <person name="Freyberg S."/>
            <person name="Gallo A."/>
            <person name="Gournas C."/>
            <person name="Habgood R."/>
            <person name="Hainaut M."/>
            <person name="Harispe M.L."/>
            <person name="Henrissat B."/>
            <person name="Hilden K.S."/>
            <person name="Hope R."/>
            <person name="Hossain A."/>
            <person name="Karabika E."/>
            <person name="Karaffa L."/>
            <person name="Karanyi Z."/>
            <person name="Krasevec N."/>
            <person name="Kuo A."/>
            <person name="Kusch H."/>
            <person name="LaButti K."/>
            <person name="Lagendijk E.L."/>
            <person name="Lapidus A."/>
            <person name="Levasseur A."/>
            <person name="Lindquist E."/>
            <person name="Lipzen A."/>
            <person name="Logrieco A.F."/>
            <person name="MacCabe A."/>
            <person name="Maekelae M.R."/>
            <person name="Malavazi I."/>
            <person name="Melin P."/>
            <person name="Meyer V."/>
            <person name="Mielnichuk N."/>
            <person name="Miskei M."/>
            <person name="Molnar A.P."/>
            <person name="Mule G."/>
            <person name="Ngan C.Y."/>
            <person name="Orejas M."/>
            <person name="Orosz E."/>
            <person name="Ouedraogo J.P."/>
            <person name="Overkamp K.M."/>
            <person name="Park H.-S."/>
            <person name="Perrone G."/>
            <person name="Piumi F."/>
            <person name="Punt P.J."/>
            <person name="Ram A.F."/>
            <person name="Ramon A."/>
            <person name="Rauscher S."/>
            <person name="Record E."/>
            <person name="Riano-Pachon D.M."/>
            <person name="Robert V."/>
            <person name="Roehrig J."/>
            <person name="Ruller R."/>
            <person name="Salamov A."/>
            <person name="Salih N.S."/>
            <person name="Samson R.A."/>
            <person name="Sandor E."/>
            <person name="Sanguinetti M."/>
            <person name="Schuetze T."/>
            <person name="Sepcic K."/>
            <person name="Shelest E."/>
            <person name="Sherlock G."/>
            <person name="Sophianopoulou V."/>
            <person name="Squina F.M."/>
            <person name="Sun H."/>
            <person name="Susca A."/>
            <person name="Todd R.B."/>
            <person name="Tsang A."/>
            <person name="Unkles S.E."/>
            <person name="van de Wiele N."/>
            <person name="van Rossen-Uffink D."/>
            <person name="Oliveira J.V."/>
            <person name="Vesth T.C."/>
            <person name="Visser J."/>
            <person name="Yu J.-H."/>
            <person name="Zhou M."/>
            <person name="Andersen M.R."/>
            <person name="Archer D.B."/>
            <person name="Baker S.E."/>
            <person name="Benoit I."/>
            <person name="Brakhage A.A."/>
            <person name="Braus G.H."/>
            <person name="Fischer R."/>
            <person name="Frisvad J.C."/>
            <person name="Goldman G.H."/>
            <person name="Houbraken J."/>
            <person name="Oakley B."/>
            <person name="Pocsi I."/>
            <person name="Scazzocchio C."/>
            <person name="Seiboth B."/>
            <person name="vanKuyk P.A."/>
            <person name="Wortman J."/>
            <person name="Dyer P.S."/>
            <person name="Grigoriev I.V."/>
        </authorList>
    </citation>
    <scope>NUCLEOTIDE SEQUENCE [LARGE SCALE GENOMIC DNA]</scope>
    <source>
        <strain evidence="2">ITEM 5010</strain>
    </source>
</reference>
<evidence type="ECO:0000313" key="1">
    <source>
        <dbReference type="EMBL" id="OOF91574.1"/>
    </source>
</evidence>
<dbReference type="OrthoDB" id="5320223at2759"/>
<gene>
    <name evidence="1" type="ORF">ASPCADRAFT_210938</name>
</gene>
<organism evidence="1 2">
    <name type="scientific">Aspergillus carbonarius (strain ITEM 5010)</name>
    <dbReference type="NCBI Taxonomy" id="602072"/>
    <lineage>
        <taxon>Eukaryota</taxon>
        <taxon>Fungi</taxon>
        <taxon>Dikarya</taxon>
        <taxon>Ascomycota</taxon>
        <taxon>Pezizomycotina</taxon>
        <taxon>Eurotiomycetes</taxon>
        <taxon>Eurotiomycetidae</taxon>
        <taxon>Eurotiales</taxon>
        <taxon>Aspergillaceae</taxon>
        <taxon>Aspergillus</taxon>
        <taxon>Aspergillus subgen. Circumdati</taxon>
    </lineage>
</organism>